<evidence type="ECO:0000256" key="1">
    <source>
        <dbReference type="SAM" id="MobiDB-lite"/>
    </source>
</evidence>
<proteinExistence type="predicted"/>
<gene>
    <name evidence="2" type="ORF">HKI87_03g19320</name>
</gene>
<feature type="region of interest" description="Disordered" evidence="1">
    <location>
        <begin position="86"/>
        <end position="111"/>
    </location>
</feature>
<feature type="region of interest" description="Disordered" evidence="1">
    <location>
        <begin position="368"/>
        <end position="392"/>
    </location>
</feature>
<feature type="compositionally biased region" description="Basic and acidic residues" evidence="1">
    <location>
        <begin position="373"/>
        <end position="383"/>
    </location>
</feature>
<evidence type="ECO:0000313" key="2">
    <source>
        <dbReference type="EMBL" id="WZN60403.1"/>
    </source>
</evidence>
<evidence type="ECO:0000313" key="3">
    <source>
        <dbReference type="Proteomes" id="UP001472866"/>
    </source>
</evidence>
<organism evidence="2 3">
    <name type="scientific">Chloropicon roscoffensis</name>
    <dbReference type="NCBI Taxonomy" id="1461544"/>
    <lineage>
        <taxon>Eukaryota</taxon>
        <taxon>Viridiplantae</taxon>
        <taxon>Chlorophyta</taxon>
        <taxon>Chloropicophyceae</taxon>
        <taxon>Chloropicales</taxon>
        <taxon>Chloropicaceae</taxon>
        <taxon>Chloropicon</taxon>
    </lineage>
</organism>
<dbReference type="AlphaFoldDB" id="A0AAX4P3E3"/>
<accession>A0AAX4P3E3</accession>
<feature type="region of interest" description="Disordered" evidence="1">
    <location>
        <begin position="1"/>
        <end position="66"/>
    </location>
</feature>
<dbReference type="EMBL" id="CP151503">
    <property type="protein sequence ID" value="WZN60403.1"/>
    <property type="molecule type" value="Genomic_DNA"/>
</dbReference>
<protein>
    <submittedName>
        <fullName evidence="2">Uncharacterized protein</fullName>
    </submittedName>
</protein>
<keyword evidence="3" id="KW-1185">Reference proteome</keyword>
<reference evidence="2 3" key="1">
    <citation type="submission" date="2024-03" db="EMBL/GenBank/DDBJ databases">
        <title>Complete genome sequence of the green alga Chloropicon roscoffensis RCC1871.</title>
        <authorList>
            <person name="Lemieux C."/>
            <person name="Pombert J.-F."/>
            <person name="Otis C."/>
            <person name="Turmel M."/>
        </authorList>
    </citation>
    <scope>NUCLEOTIDE SEQUENCE [LARGE SCALE GENOMIC DNA]</scope>
    <source>
        <strain evidence="2 3">RCC1871</strain>
    </source>
</reference>
<dbReference type="Proteomes" id="UP001472866">
    <property type="component" value="Chromosome 03"/>
</dbReference>
<sequence>MASTSTTGRCAGFRAPAGGGSALHSGCRGVARRPKDQRLVLVAPTRGGARQPQGSSADESRTRRESMRAALATFCLLGSLPSRVAAAAEEERQRNQSSAPRNKRDNKSPVTVARMNASGPVARSFGPVAGLGMASMAAAAYSIAPKLRRAGGKGLAVEVRDEKEDKPAVARDAVVRALKDGSGSNGMGSISSAAASAAAEAAKAAGRATAAATITREQDAAGPGATDVPLEIAEVRTCVDATLESSSRQTELAVLDVSETLLGRLQAKDEEIRQLQRSLVTSEEVAKSVREIRLTTEERLRELFGEMDAMRGKLRDVVGQRDEAVAEAESLRAAAAGVDEDLRGRLEEAEREREDQRSALERAQAELESATAAREELERRASAEAEAAEGLGSEIEGLRQRLGEAEESALALEAAAEERLSERDTALEEAEVLQRRLEELESKIEARAVEALSEREEEARAAEALRERVEELEAERAAAAAEGGSEVAELRAECEGLRADLARQKQKSDKGHDLLFESNQERNRLAGELEQRKSELEEALVVVSDLRSALGESKEKGQDLEEACTSLRARLEENNNELDRELQEREKEVKEMNGLLVRLKQSGDTVEELKRELIQTKAERAERDQEVAQLRAKVAEAAAGNEDGAIAAATETEELREYIRQQKRQIEQKEGSARVLAGLIKDLHTLTSQLTP</sequence>
<name>A0AAX4P3E3_9CHLO</name>